<name>A0ACB9NQD7_9MYRT</name>
<gene>
    <name evidence="1" type="ORF">MLD38_023450</name>
</gene>
<accession>A0ACB9NQD7</accession>
<organism evidence="1 2">
    <name type="scientific">Melastoma candidum</name>
    <dbReference type="NCBI Taxonomy" id="119954"/>
    <lineage>
        <taxon>Eukaryota</taxon>
        <taxon>Viridiplantae</taxon>
        <taxon>Streptophyta</taxon>
        <taxon>Embryophyta</taxon>
        <taxon>Tracheophyta</taxon>
        <taxon>Spermatophyta</taxon>
        <taxon>Magnoliopsida</taxon>
        <taxon>eudicotyledons</taxon>
        <taxon>Gunneridae</taxon>
        <taxon>Pentapetalae</taxon>
        <taxon>rosids</taxon>
        <taxon>malvids</taxon>
        <taxon>Myrtales</taxon>
        <taxon>Melastomataceae</taxon>
        <taxon>Melastomatoideae</taxon>
        <taxon>Melastomateae</taxon>
        <taxon>Melastoma</taxon>
    </lineage>
</organism>
<comment type="caution">
    <text evidence="1">The sequence shown here is derived from an EMBL/GenBank/DDBJ whole genome shotgun (WGS) entry which is preliminary data.</text>
</comment>
<keyword evidence="2" id="KW-1185">Reference proteome</keyword>
<reference evidence="2" key="1">
    <citation type="journal article" date="2023" name="Front. Plant Sci.">
        <title>Chromosomal-level genome assembly of Melastoma candidum provides insights into trichome evolution.</title>
        <authorList>
            <person name="Zhong Y."/>
            <person name="Wu W."/>
            <person name="Sun C."/>
            <person name="Zou P."/>
            <person name="Liu Y."/>
            <person name="Dai S."/>
            <person name="Zhou R."/>
        </authorList>
    </citation>
    <scope>NUCLEOTIDE SEQUENCE [LARGE SCALE GENOMIC DNA]</scope>
</reference>
<evidence type="ECO:0000313" key="1">
    <source>
        <dbReference type="EMBL" id="KAI4338385.1"/>
    </source>
</evidence>
<protein>
    <submittedName>
        <fullName evidence="1">Uncharacterized protein</fullName>
    </submittedName>
</protein>
<dbReference type="Proteomes" id="UP001057402">
    <property type="component" value="Chromosome 7"/>
</dbReference>
<dbReference type="EMBL" id="CM042886">
    <property type="protein sequence ID" value="KAI4338385.1"/>
    <property type="molecule type" value="Genomic_DNA"/>
</dbReference>
<evidence type="ECO:0000313" key="2">
    <source>
        <dbReference type="Proteomes" id="UP001057402"/>
    </source>
</evidence>
<sequence>MVVSYPVSRIPLATSSSSGVLLESGGEGQRGFPFFSSPNPNPNPNPTQLFIFSTSSFSTTHSLVDIGCLQLQSGVECGSSPVDSILLLPNNTKEHKGPLLSFTCELGVSSLGRLIGGFARWFS</sequence>
<proteinExistence type="predicted"/>